<dbReference type="GO" id="GO:0003700">
    <property type="term" value="F:DNA-binding transcription factor activity"/>
    <property type="evidence" value="ECO:0007669"/>
    <property type="project" value="InterPro"/>
</dbReference>
<dbReference type="Pfam" id="PF00126">
    <property type="entry name" value="HTH_1"/>
    <property type="match status" value="1"/>
</dbReference>
<organism evidence="6 7">
    <name type="scientific">Tepidibacter formicigenes DSM 15518</name>
    <dbReference type="NCBI Taxonomy" id="1123349"/>
    <lineage>
        <taxon>Bacteria</taxon>
        <taxon>Bacillati</taxon>
        <taxon>Bacillota</taxon>
        <taxon>Clostridia</taxon>
        <taxon>Peptostreptococcales</taxon>
        <taxon>Peptostreptococcaceae</taxon>
        <taxon>Tepidibacter</taxon>
    </lineage>
</organism>
<reference evidence="7" key="1">
    <citation type="submission" date="2016-11" db="EMBL/GenBank/DDBJ databases">
        <authorList>
            <person name="Varghese N."/>
            <person name="Submissions S."/>
        </authorList>
    </citation>
    <scope>NUCLEOTIDE SEQUENCE [LARGE SCALE GENOMIC DNA]</scope>
    <source>
        <strain evidence="7">DSM 15518</strain>
    </source>
</reference>
<accession>A0A1M6K5S0</accession>
<gene>
    <name evidence="6" type="ORF">SAMN02744037_00296</name>
</gene>
<dbReference type="InterPro" id="IPR005119">
    <property type="entry name" value="LysR_subst-bd"/>
</dbReference>
<evidence type="ECO:0000256" key="3">
    <source>
        <dbReference type="ARBA" id="ARBA00023125"/>
    </source>
</evidence>
<evidence type="ECO:0000256" key="2">
    <source>
        <dbReference type="ARBA" id="ARBA00023015"/>
    </source>
</evidence>
<dbReference type="InterPro" id="IPR047788">
    <property type="entry name" value="LysR-like_Sec_metab"/>
</dbReference>
<dbReference type="FunFam" id="1.10.10.10:FF:000001">
    <property type="entry name" value="LysR family transcriptional regulator"/>
    <property type="match status" value="1"/>
</dbReference>
<keyword evidence="4" id="KW-0804">Transcription</keyword>
<dbReference type="Gene3D" id="3.40.190.290">
    <property type="match status" value="1"/>
</dbReference>
<dbReference type="Pfam" id="PF03466">
    <property type="entry name" value="LysR_substrate"/>
    <property type="match status" value="1"/>
</dbReference>
<dbReference type="GO" id="GO:0000976">
    <property type="term" value="F:transcription cis-regulatory region binding"/>
    <property type="evidence" value="ECO:0007669"/>
    <property type="project" value="TreeGrafter"/>
</dbReference>
<dbReference type="InterPro" id="IPR036388">
    <property type="entry name" value="WH-like_DNA-bd_sf"/>
</dbReference>
<proteinExistence type="inferred from homology"/>
<dbReference type="STRING" id="1123349.SAMN02744037_00296"/>
<dbReference type="Gene3D" id="1.10.10.10">
    <property type="entry name" value="Winged helix-like DNA-binding domain superfamily/Winged helix DNA-binding domain"/>
    <property type="match status" value="1"/>
</dbReference>
<dbReference type="InterPro" id="IPR000847">
    <property type="entry name" value="LysR_HTH_N"/>
</dbReference>
<feature type="domain" description="HTH lysR-type" evidence="5">
    <location>
        <begin position="1"/>
        <end position="58"/>
    </location>
</feature>
<dbReference type="PANTHER" id="PTHR30126:SF64">
    <property type="entry name" value="HTH-TYPE TRANSCRIPTIONAL REGULATOR CITR"/>
    <property type="match status" value="1"/>
</dbReference>
<dbReference type="AlphaFoldDB" id="A0A1M6K5S0"/>
<keyword evidence="7" id="KW-1185">Reference proteome</keyword>
<dbReference type="SUPFAM" id="SSF53850">
    <property type="entry name" value="Periplasmic binding protein-like II"/>
    <property type="match status" value="1"/>
</dbReference>
<keyword evidence="3 6" id="KW-0238">DNA-binding</keyword>
<dbReference type="PRINTS" id="PR00039">
    <property type="entry name" value="HTHLYSR"/>
</dbReference>
<name>A0A1M6K5S0_9FIRM</name>
<evidence type="ECO:0000256" key="1">
    <source>
        <dbReference type="ARBA" id="ARBA00009437"/>
    </source>
</evidence>
<protein>
    <submittedName>
        <fullName evidence="6">DNA-binding transcriptional regulator, LysR family</fullName>
    </submittedName>
</protein>
<dbReference type="SUPFAM" id="SSF46785">
    <property type="entry name" value="Winged helix' DNA-binding domain"/>
    <property type="match status" value="1"/>
</dbReference>
<comment type="similarity">
    <text evidence="1">Belongs to the LysR transcriptional regulatory family.</text>
</comment>
<dbReference type="PANTHER" id="PTHR30126">
    <property type="entry name" value="HTH-TYPE TRANSCRIPTIONAL REGULATOR"/>
    <property type="match status" value="1"/>
</dbReference>
<sequence length="298" mass="34165">MDFKQLETFIIIAKYKSFSKAAKELFLTQPTISNHIQNLEKELGTILINRNNKNISLTKAGEILYTHALEILNSRKKALYNLKEYEGKIEGIIEFASSSIPEAYILPKVIKSFNNEFPDAKFTISHYDSQDAIEEILDEKIHFGFVGTKIPNSQIEYIELIKDELVLITPYDYKIPSSNGYVSIESIKNENLIMRKEGSGTRKVIVNSLKKNNLSLNDFNIIAHVESNEATKEMVRAGLGLSIVSNKSVIDSVSFNALNSYKIKELNLNRSFYFIYSKKRIPTPLEEKFINHILYFFK</sequence>
<dbReference type="Proteomes" id="UP000242497">
    <property type="component" value="Unassembled WGS sequence"/>
</dbReference>
<evidence type="ECO:0000313" key="7">
    <source>
        <dbReference type="Proteomes" id="UP000242497"/>
    </source>
</evidence>
<evidence type="ECO:0000256" key="4">
    <source>
        <dbReference type="ARBA" id="ARBA00023163"/>
    </source>
</evidence>
<dbReference type="InterPro" id="IPR036390">
    <property type="entry name" value="WH_DNA-bd_sf"/>
</dbReference>
<dbReference type="EMBL" id="FRAE01000006">
    <property type="protein sequence ID" value="SHJ54190.1"/>
    <property type="molecule type" value="Genomic_DNA"/>
</dbReference>
<keyword evidence="2" id="KW-0805">Transcription regulation</keyword>
<evidence type="ECO:0000259" key="5">
    <source>
        <dbReference type="PROSITE" id="PS50931"/>
    </source>
</evidence>
<dbReference type="PROSITE" id="PS50931">
    <property type="entry name" value="HTH_LYSR"/>
    <property type="match status" value="1"/>
</dbReference>
<dbReference type="NCBIfam" id="NF040786">
    <property type="entry name" value="LysR_Sec_metab"/>
    <property type="match status" value="1"/>
</dbReference>
<dbReference type="RefSeq" id="WP_072886630.1">
    <property type="nucleotide sequence ID" value="NZ_FRAE01000006.1"/>
</dbReference>
<dbReference type="OrthoDB" id="9785745at2"/>
<evidence type="ECO:0000313" key="6">
    <source>
        <dbReference type="EMBL" id="SHJ54190.1"/>
    </source>
</evidence>